<feature type="compositionally biased region" description="Polar residues" evidence="10">
    <location>
        <begin position="678"/>
        <end position="696"/>
    </location>
</feature>
<feature type="region of interest" description="Disordered" evidence="10">
    <location>
        <begin position="527"/>
        <end position="592"/>
    </location>
</feature>
<name>A0A0L0BZG2_LUCCU</name>
<dbReference type="PROSITE" id="PS51319">
    <property type="entry name" value="TFIIS_N"/>
    <property type="match status" value="1"/>
</dbReference>
<evidence type="ECO:0000256" key="3">
    <source>
        <dbReference type="ARBA" id="ARBA00019686"/>
    </source>
</evidence>
<feature type="compositionally biased region" description="Polar residues" evidence="10">
    <location>
        <begin position="346"/>
        <end position="365"/>
    </location>
</feature>
<evidence type="ECO:0000256" key="8">
    <source>
        <dbReference type="ARBA" id="ARBA00031968"/>
    </source>
</evidence>
<feature type="compositionally biased region" description="Low complexity" evidence="10">
    <location>
        <begin position="154"/>
        <end position="169"/>
    </location>
</feature>
<evidence type="ECO:0000256" key="2">
    <source>
        <dbReference type="ARBA" id="ARBA00009681"/>
    </source>
</evidence>
<dbReference type="InterPro" id="IPR035441">
    <property type="entry name" value="TFIIS/LEDGF_dom_sf"/>
</dbReference>
<dbReference type="STRING" id="7375.A0A0L0BZG2"/>
<feature type="compositionally biased region" description="Polar residues" evidence="10">
    <location>
        <begin position="103"/>
        <end position="116"/>
    </location>
</feature>
<dbReference type="InterPro" id="IPR003617">
    <property type="entry name" value="TFIIS/CRSP70_N_sub"/>
</dbReference>
<dbReference type="Gene3D" id="1.20.930.10">
    <property type="entry name" value="Conserved domain common to transcription factors TFIIS, elongin A, CRSP70"/>
    <property type="match status" value="1"/>
</dbReference>
<evidence type="ECO:0000313" key="13">
    <source>
        <dbReference type="Proteomes" id="UP000037069"/>
    </source>
</evidence>
<reference evidence="12 13" key="1">
    <citation type="journal article" date="2015" name="Nat. Commun.">
        <title>Lucilia cuprina genome unlocks parasitic fly biology to underpin future interventions.</title>
        <authorList>
            <person name="Anstead C.A."/>
            <person name="Korhonen P.K."/>
            <person name="Young N.D."/>
            <person name="Hall R.S."/>
            <person name="Jex A.R."/>
            <person name="Murali S.C."/>
            <person name="Hughes D.S."/>
            <person name="Lee S.F."/>
            <person name="Perry T."/>
            <person name="Stroehlein A.J."/>
            <person name="Ansell B.R."/>
            <person name="Breugelmans B."/>
            <person name="Hofmann A."/>
            <person name="Qu J."/>
            <person name="Dugan S."/>
            <person name="Lee S.L."/>
            <person name="Chao H."/>
            <person name="Dinh H."/>
            <person name="Han Y."/>
            <person name="Doddapaneni H.V."/>
            <person name="Worley K.C."/>
            <person name="Muzny D.M."/>
            <person name="Ioannidis P."/>
            <person name="Waterhouse R.M."/>
            <person name="Zdobnov E.M."/>
            <person name="James P.J."/>
            <person name="Bagnall N.H."/>
            <person name="Kotze A.C."/>
            <person name="Gibbs R.A."/>
            <person name="Richards S."/>
            <person name="Batterham P."/>
            <person name="Gasser R.B."/>
        </authorList>
    </citation>
    <scope>NUCLEOTIDE SEQUENCE [LARGE SCALE GENOMIC DNA]</scope>
    <source>
        <strain evidence="12 13">LS</strain>
        <tissue evidence="12">Full body</tissue>
    </source>
</reference>
<dbReference type="InterPro" id="IPR017923">
    <property type="entry name" value="TFIIS_N"/>
</dbReference>
<evidence type="ECO:0000256" key="10">
    <source>
        <dbReference type="SAM" id="MobiDB-lite"/>
    </source>
</evidence>
<dbReference type="Pfam" id="PF08711">
    <property type="entry name" value="Med26"/>
    <property type="match status" value="1"/>
</dbReference>
<proteinExistence type="inferred from homology"/>
<organism evidence="12 13">
    <name type="scientific">Lucilia cuprina</name>
    <name type="common">Green bottle fly</name>
    <name type="synonym">Australian sheep blowfly</name>
    <dbReference type="NCBI Taxonomy" id="7375"/>
    <lineage>
        <taxon>Eukaryota</taxon>
        <taxon>Metazoa</taxon>
        <taxon>Ecdysozoa</taxon>
        <taxon>Arthropoda</taxon>
        <taxon>Hexapoda</taxon>
        <taxon>Insecta</taxon>
        <taxon>Pterygota</taxon>
        <taxon>Neoptera</taxon>
        <taxon>Endopterygota</taxon>
        <taxon>Diptera</taxon>
        <taxon>Brachycera</taxon>
        <taxon>Muscomorpha</taxon>
        <taxon>Oestroidea</taxon>
        <taxon>Calliphoridae</taxon>
        <taxon>Luciliinae</taxon>
        <taxon>Lucilia</taxon>
    </lineage>
</organism>
<comment type="subcellular location">
    <subcellularLocation>
        <location evidence="1 9">Nucleus</location>
    </subcellularLocation>
</comment>
<evidence type="ECO:0000256" key="1">
    <source>
        <dbReference type="ARBA" id="ARBA00004123"/>
    </source>
</evidence>
<dbReference type="GO" id="GO:0016592">
    <property type="term" value="C:mediator complex"/>
    <property type="evidence" value="ECO:0007669"/>
    <property type="project" value="InterPro"/>
</dbReference>
<keyword evidence="4" id="KW-0805">Transcription regulation</keyword>
<evidence type="ECO:0000313" key="12">
    <source>
        <dbReference type="EMBL" id="KNC25472.1"/>
    </source>
</evidence>
<dbReference type="GO" id="GO:0003712">
    <property type="term" value="F:transcription coregulator activity"/>
    <property type="evidence" value="ECO:0007669"/>
    <property type="project" value="TreeGrafter"/>
</dbReference>
<protein>
    <recommendedName>
        <fullName evidence="3">Mediator of RNA polymerase II transcription subunit 26</fullName>
    </recommendedName>
    <alternativeName>
        <fullName evidence="8">Mediator complex subunit 26</fullName>
    </alternativeName>
</protein>
<dbReference type="SUPFAM" id="SSF47676">
    <property type="entry name" value="Conserved domain common to transcription factors TFIIS, elongin A, CRSP70"/>
    <property type="match status" value="1"/>
</dbReference>
<dbReference type="Proteomes" id="UP000037069">
    <property type="component" value="Unassembled WGS sequence"/>
</dbReference>
<dbReference type="GO" id="GO:0010628">
    <property type="term" value="P:positive regulation of gene expression"/>
    <property type="evidence" value="ECO:0007669"/>
    <property type="project" value="TreeGrafter"/>
</dbReference>
<dbReference type="GO" id="GO:0006357">
    <property type="term" value="P:regulation of transcription by RNA polymerase II"/>
    <property type="evidence" value="ECO:0007669"/>
    <property type="project" value="InterPro"/>
</dbReference>
<dbReference type="InterPro" id="IPR042376">
    <property type="entry name" value="MED26"/>
</dbReference>
<feature type="compositionally biased region" description="Basic residues" evidence="10">
    <location>
        <begin position="578"/>
        <end position="588"/>
    </location>
</feature>
<feature type="region of interest" description="Disordered" evidence="10">
    <location>
        <begin position="1163"/>
        <end position="1195"/>
    </location>
</feature>
<dbReference type="GO" id="GO:0070847">
    <property type="term" value="C:core mediator complex"/>
    <property type="evidence" value="ECO:0007669"/>
    <property type="project" value="TreeGrafter"/>
</dbReference>
<comment type="similarity">
    <text evidence="2">Belongs to the Mediator complex subunit 26 family.</text>
</comment>
<gene>
    <name evidence="12" type="ORF">FF38_05862</name>
</gene>
<feature type="compositionally biased region" description="Basic residues" evidence="10">
    <location>
        <begin position="328"/>
        <end position="341"/>
    </location>
</feature>
<dbReference type="EMBL" id="JRES01001111">
    <property type="protein sequence ID" value="KNC25472.1"/>
    <property type="molecule type" value="Genomic_DNA"/>
</dbReference>
<feature type="region of interest" description="Disordered" evidence="10">
    <location>
        <begin position="103"/>
        <end position="177"/>
    </location>
</feature>
<feature type="domain" description="TFIIS N-terminal" evidence="11">
    <location>
        <begin position="8"/>
        <end position="85"/>
    </location>
</feature>
<keyword evidence="5" id="KW-0010">Activator</keyword>
<dbReference type="OrthoDB" id="550309at2759"/>
<accession>A0A0L0BZG2</accession>
<evidence type="ECO:0000259" key="11">
    <source>
        <dbReference type="PROSITE" id="PS51319"/>
    </source>
</evidence>
<evidence type="ECO:0000256" key="7">
    <source>
        <dbReference type="ARBA" id="ARBA00023242"/>
    </source>
</evidence>
<feature type="compositionally biased region" description="Low complexity" evidence="10">
    <location>
        <begin position="551"/>
        <end position="563"/>
    </location>
</feature>
<keyword evidence="7 9" id="KW-0539">Nucleus</keyword>
<evidence type="ECO:0000256" key="9">
    <source>
        <dbReference type="PROSITE-ProRule" id="PRU00649"/>
    </source>
</evidence>
<evidence type="ECO:0000256" key="4">
    <source>
        <dbReference type="ARBA" id="ARBA00023015"/>
    </source>
</evidence>
<feature type="region of interest" description="Disordered" evidence="10">
    <location>
        <begin position="676"/>
        <end position="709"/>
    </location>
</feature>
<sequence length="1635" mass="182861">MNNKHIHDLTLRLSQSLDQNYDVVSMETVLSVISALEGTTITKEQLEATRLAKYINQLRRRTKCENLARRAKSLLKKWREMVGIQQSSESSSAVVCSGAVTATGPTVSNPISTPTAPYNMPVTDNAVSTSHLKNPQISHQQQNRQNQYPTSVKQHQIQQQPYHSQPSSPVNLQDKSNPNEYLISMSNPATGSQMTKSSITNIRKKKRLEKSLNNELITQQQPKQQPTSFANLITGLGSTFPLEQKNPREKYEPVASTVNPVETFIIEHSSNSNSDLICLPSNNTVSNFTSATDVPPVVIDLQDTNSSMTSLVSKDVTNASSSYYKTKTSTKKSKKEKKRKDRNITSRKNQSIQDCEDQNTTTASYQHKRANDVLQLDEKSHSAGPTISNISEILSLSNSSMSSVFPSTDAISKNVFQSGQNDLAASSVKMSKADLTFAGKFKNTSSTSGGCNVLNYNSDSMNVNILTSNSPNQNKFSLFGGGVGTTNSNDSSSNSRNSQFNVVNAIKTEASNSKHNMEDILVKPDINDKSMSNMSNKGNSSTDNLFAGVGSSTITPSQQQQSIDLTTMDFSSQQAVKQPKKRGRKKGSKGVDSVIAKETSLSSQMLISSISVGGKKVKTTKELYAEMENRKLRNVKIVGLGETAGNSSGNWNAQQQQLQQKPVISRRPSYCSDIAESDSCTMTSEPSRDSGNTLSKNIGKRETPMDNNSNYSELKISIVKGDDGSTNTIDPNSTLAITTKIKKEIQEILKLLTPPPSIKEIEYDCYNNITPCTCTVEEVIVPAENDPNENSNGESSIADINLNVVAQPQIPKMENSSFTINNIRIATVSSPPKSNQNVSILPQPPPKIKKSIFDLDFDDDEDPLKSIIADIVGKNSKSDAEVETNVPVVDEKPDIPLSTDDDIGKVVDHQTAPSYALNVPTTSSDMIVFPSYEIKFDKDCEAKNRFDVQTQKITKFHIDTLHNCFIPNVNGNWNHSDYIASADCSSQTLERNLNGHDQGQEDLIMDGYDVVPLYGSDVNEQIIKDLSHVKFTKKYKFKHTKCKNEILFHIPFLGVSRTPDVACVSDVKMGNKYLHKIKLEEEKENDNKINFTNMKNNDILPNEKEGCDAKEMERVQNVDSLNTINLAPEKTNLKRTKEYKTLKRSRIKRIKSTISYDKNYEGNIKNKEFPKNNQHTSSSGGDSDSDSFDGDFVNDHNYVSEADQNISSQEQDSNISNEFEQEVVNQDISQHSEGKNHIVLIIKKTAGSPTSSNLKTNSPLNSLTHLSSENSREENVNLIFVANEVKNERNYHKSDSEGDIKMSSLQQQKRLRKKAIKRKNDNVTTHKLHNTLFYHEELFPMVWNGSYCHKERIFQISSCSSGCSEDEESANVNLTKKSTISSPLSSISSERSDNKYEGHMFNLQHDIIQSEFLKRCTMPTVQRDMEIDNLVSDNIKIQSEDEEGDDDDLPEENNHMLLSFNNICNKYTRDENADNYKQPQEENKDHEENNMLKQQQKNCDDYNNLNNNNFNLIKYIDNKTSSVNNINNNNNSCSNNYSDTNIVISSSSCSHKNPTNYALINQKNLNNNDNNSMKEEEIKPLKEYQTGIRAVDEDVNDDDGNNCARLQKFKEWHEVLQLRSYNDELLTVLPYVVLE</sequence>
<dbReference type="OMA" id="NALHNFY"/>
<evidence type="ECO:0000256" key="5">
    <source>
        <dbReference type="ARBA" id="ARBA00023159"/>
    </source>
</evidence>
<feature type="compositionally biased region" description="Polar residues" evidence="10">
    <location>
        <begin position="564"/>
        <end position="576"/>
    </location>
</feature>
<dbReference type="PANTHER" id="PTHR15201">
    <property type="entry name" value="CRSP70"/>
    <property type="match status" value="1"/>
</dbReference>
<dbReference type="SMART" id="SM00509">
    <property type="entry name" value="TFS2N"/>
    <property type="match status" value="1"/>
</dbReference>
<keyword evidence="6" id="KW-0804">Transcription</keyword>
<feature type="compositionally biased region" description="Low complexity" evidence="10">
    <location>
        <begin position="134"/>
        <end position="147"/>
    </location>
</feature>
<feature type="region of interest" description="Disordered" evidence="10">
    <location>
        <begin position="324"/>
        <end position="365"/>
    </location>
</feature>
<keyword evidence="13" id="KW-1185">Reference proteome</keyword>
<evidence type="ECO:0000256" key="6">
    <source>
        <dbReference type="ARBA" id="ARBA00023163"/>
    </source>
</evidence>
<feature type="compositionally biased region" description="Low complexity" evidence="10">
    <location>
        <begin position="529"/>
        <end position="541"/>
    </location>
</feature>
<feature type="region of interest" description="Disordered" evidence="10">
    <location>
        <begin position="1248"/>
        <end position="1268"/>
    </location>
</feature>
<comment type="caution">
    <text evidence="12">The sequence shown here is derived from an EMBL/GenBank/DDBJ whole genome shotgun (WGS) entry which is preliminary data.</text>
</comment>
<dbReference type="PANTHER" id="PTHR15201:SF1">
    <property type="entry name" value="MEDIATOR OF RNA POLYMERASE II TRANSCRIPTION SUBUNIT 26"/>
    <property type="match status" value="1"/>
</dbReference>